<evidence type="ECO:0000313" key="1">
    <source>
        <dbReference type="EMBL" id="MBA2890828.1"/>
    </source>
</evidence>
<dbReference type="RefSeq" id="WP_181609610.1">
    <property type="nucleotide sequence ID" value="NZ_BAABAM010000006.1"/>
</dbReference>
<comment type="caution">
    <text evidence="1">The sequence shown here is derived from an EMBL/GenBank/DDBJ whole genome shotgun (WGS) entry which is preliminary data.</text>
</comment>
<reference evidence="1 2" key="1">
    <citation type="submission" date="2020-07" db="EMBL/GenBank/DDBJ databases">
        <title>Genomic Encyclopedia of Type Strains, Phase IV (KMG-IV): sequencing the most valuable type-strain genomes for metagenomic binning, comparative biology and taxonomic classification.</title>
        <authorList>
            <person name="Goeker M."/>
        </authorList>
    </citation>
    <scope>NUCLEOTIDE SEQUENCE [LARGE SCALE GENOMIC DNA]</scope>
    <source>
        <strain evidence="1 2">DSM 45533</strain>
    </source>
</reference>
<keyword evidence="2" id="KW-1185">Reference proteome</keyword>
<protein>
    <submittedName>
        <fullName evidence="1">Uncharacterized protein</fullName>
    </submittedName>
</protein>
<sequence>MANSIEFIPPAYSSRVEPESVARDMLRAGRAEIDELVAAGLPYEERAGVRHFDVNDLYNLGMYSGASTTQPELAFRMLFRFAGRPVDDLLRPKTWDFRVTLECAGCDEDAAWKLEEPDVVRFGGGVAGLSPLTGGRGTAEYSAMVTTTGARTPLVSPVLRRLTRDYLDAGYRWQMIPVPMQADYELVHALGATSCIAASLFLAERFRVAGYRAEARRGWFCGVLGGALDLPHACVEVEDDDGATKTVDIAKAQLAARLSPDTGPFQELCLGSIYNKVIPSTASGNAAFGHHECGSPLPIQVRADIRSARGS</sequence>
<dbReference type="AlphaFoldDB" id="A0A7W0HPF8"/>
<dbReference type="EMBL" id="JACDUR010000002">
    <property type="protein sequence ID" value="MBA2890828.1"/>
    <property type="molecule type" value="Genomic_DNA"/>
</dbReference>
<dbReference type="Proteomes" id="UP000530928">
    <property type="component" value="Unassembled WGS sequence"/>
</dbReference>
<proteinExistence type="predicted"/>
<organism evidence="1 2">
    <name type="scientific">Nonomuraea soli</name>
    <dbReference type="NCBI Taxonomy" id="1032476"/>
    <lineage>
        <taxon>Bacteria</taxon>
        <taxon>Bacillati</taxon>
        <taxon>Actinomycetota</taxon>
        <taxon>Actinomycetes</taxon>
        <taxon>Streptosporangiales</taxon>
        <taxon>Streptosporangiaceae</taxon>
        <taxon>Nonomuraea</taxon>
    </lineage>
</organism>
<accession>A0A7W0HPF8</accession>
<name>A0A7W0HPF8_9ACTN</name>
<evidence type="ECO:0000313" key="2">
    <source>
        <dbReference type="Proteomes" id="UP000530928"/>
    </source>
</evidence>
<gene>
    <name evidence="1" type="ORF">HNR30_002169</name>
</gene>